<dbReference type="NCBIfam" id="TIGR00756">
    <property type="entry name" value="PPR"/>
    <property type="match status" value="4"/>
</dbReference>
<dbReference type="Pfam" id="PF13812">
    <property type="entry name" value="PPR_3"/>
    <property type="match status" value="1"/>
</dbReference>
<comment type="caution">
    <text evidence="4">The sequence shown here is derived from an EMBL/GenBank/DDBJ whole genome shotgun (WGS) entry which is preliminary data.</text>
</comment>
<name>A0A9P3L7U8_9APHY</name>
<dbReference type="Pfam" id="PF01535">
    <property type="entry name" value="PPR"/>
    <property type="match status" value="2"/>
</dbReference>
<keyword evidence="5" id="KW-1185">Reference proteome</keyword>
<feature type="repeat" description="PPR" evidence="2">
    <location>
        <begin position="306"/>
        <end position="340"/>
    </location>
</feature>
<dbReference type="AlphaFoldDB" id="A0A9P3L7U8"/>
<dbReference type="OrthoDB" id="185373at2759"/>
<feature type="repeat" description="PPR" evidence="2">
    <location>
        <begin position="271"/>
        <end position="305"/>
    </location>
</feature>
<feature type="region of interest" description="Disordered" evidence="3">
    <location>
        <begin position="726"/>
        <end position="755"/>
    </location>
</feature>
<evidence type="ECO:0000256" key="1">
    <source>
        <dbReference type="ARBA" id="ARBA00022737"/>
    </source>
</evidence>
<accession>A0A9P3L7U8</accession>
<protein>
    <submittedName>
        <fullName evidence="4">PPR domain containing protein</fullName>
    </submittedName>
</protein>
<dbReference type="InterPro" id="IPR002885">
    <property type="entry name" value="PPR_rpt"/>
</dbReference>
<evidence type="ECO:0000313" key="5">
    <source>
        <dbReference type="Proteomes" id="UP000703269"/>
    </source>
</evidence>
<evidence type="ECO:0000256" key="2">
    <source>
        <dbReference type="PROSITE-ProRule" id="PRU00708"/>
    </source>
</evidence>
<feature type="repeat" description="PPR" evidence="2">
    <location>
        <begin position="380"/>
        <end position="415"/>
    </location>
</feature>
<gene>
    <name evidence="4" type="ORF">PsYK624_004190</name>
</gene>
<dbReference type="Pfam" id="PF13041">
    <property type="entry name" value="PPR_2"/>
    <property type="match status" value="1"/>
</dbReference>
<dbReference type="PANTHER" id="PTHR47939:SF13">
    <property type="entry name" value="OS03G0201400 PROTEIN"/>
    <property type="match status" value="1"/>
</dbReference>
<dbReference type="PROSITE" id="PS51375">
    <property type="entry name" value="PPR"/>
    <property type="match status" value="4"/>
</dbReference>
<keyword evidence="1" id="KW-0677">Repeat</keyword>
<organism evidence="4 5">
    <name type="scientific">Phanerochaete sordida</name>
    <dbReference type="NCBI Taxonomy" id="48140"/>
    <lineage>
        <taxon>Eukaryota</taxon>
        <taxon>Fungi</taxon>
        <taxon>Dikarya</taxon>
        <taxon>Basidiomycota</taxon>
        <taxon>Agaricomycotina</taxon>
        <taxon>Agaricomycetes</taxon>
        <taxon>Polyporales</taxon>
        <taxon>Phanerochaetaceae</taxon>
        <taxon>Phanerochaete</taxon>
    </lineage>
</organism>
<dbReference type="EMBL" id="BPQB01000001">
    <property type="protein sequence ID" value="GJE84343.1"/>
    <property type="molecule type" value="Genomic_DNA"/>
</dbReference>
<evidence type="ECO:0000313" key="4">
    <source>
        <dbReference type="EMBL" id="GJE84343.1"/>
    </source>
</evidence>
<dbReference type="Gene3D" id="1.25.40.10">
    <property type="entry name" value="Tetratricopeptide repeat domain"/>
    <property type="match status" value="4"/>
</dbReference>
<proteinExistence type="predicted"/>
<reference evidence="4 5" key="1">
    <citation type="submission" date="2021-08" db="EMBL/GenBank/DDBJ databases">
        <title>Draft Genome Sequence of Phanerochaete sordida strain YK-624.</title>
        <authorList>
            <person name="Mori T."/>
            <person name="Dohra H."/>
            <person name="Suzuki T."/>
            <person name="Kawagishi H."/>
            <person name="Hirai H."/>
        </authorList>
    </citation>
    <scope>NUCLEOTIDE SEQUENCE [LARGE SCALE GENOMIC DNA]</scope>
    <source>
        <strain evidence="4 5">YK-624</strain>
    </source>
</reference>
<dbReference type="Proteomes" id="UP000703269">
    <property type="component" value="Unassembled WGS sequence"/>
</dbReference>
<dbReference type="InterPro" id="IPR011990">
    <property type="entry name" value="TPR-like_helical_dom_sf"/>
</dbReference>
<dbReference type="InterPro" id="IPR050667">
    <property type="entry name" value="PPR-containing_protein"/>
</dbReference>
<feature type="repeat" description="PPR" evidence="2">
    <location>
        <begin position="457"/>
        <end position="491"/>
    </location>
</feature>
<sequence>MYRTLVHVLREFRGPEEVLNVVLHDWDVMRTYLDTRSVLVSHQKTERPTIYGVQQLRTRTFQFIADLKSPVQLLATAEKTQSSTWRLRAAELLIDVLTGRQMPHDALAVLREIYRQGLHVPGYQQLKLVQALAKADSYEIANPMFANLRKALKDHHGQLETMIAETGLYLFAMQGNVRQTQSHFRQVRNAGGDMQKAVALLLHVHAVKGDSTAAVAVFDQYCTENPKRTTEQIKPSIVHYSSVIHAHAQRGDREGMNLWLQKLAAAGHTPDAYVYNVILKAFAEKGEIASMGSVIEQMRAAGIQPNVVAYTTALSALADRRDPVAAEALFREAVKDGIVPDRAMLNTLMNAHVRAGSWRGVINVFDYMIKQSRERNVPVSIVTYNTLLKAFVSIGAPFSTVFRLFHRLEEMQLRPDQYTFALVTQSACDGNVMDVAEKLYSAVKEMARSWEHGVSLTVYLATIVMAGHLKAGNKKRARGMYREMIELGIQPSSVTFSNIVKAYSNESGETNIEIAKQFIQELMIVDPENHNQDWMQNARGAGSALEEVYGPLLWAYAKAKKPGEVEALLQELFAKGGEPSLSNLTALLDVYRRTDNIEGVREVWPQIHKMALELSDLGDLFQDKSALPSENTTRPGTRRQANILAMPLSIYIDVLSSQGYHAEVSKVWQELRLAGFSFDSHNWNHLIVALVRAGEVARAFEVIERVIIPFRHALASIGVKQHRAEPSSPLLTDYEPDPDELSRPPTLWPTGAERRAARQRKVRRERVLVGIVEEKPQDFAHALHILRQVSPQWDQWRPHSTALQALADALEHLQRGNLVQPVRPPGATWRPPQTLQDVEERARKAQETLDQIYEESPSALEYAHRWIDWRKSHGEKLKKLGLSGR</sequence>
<evidence type="ECO:0000256" key="3">
    <source>
        <dbReference type="SAM" id="MobiDB-lite"/>
    </source>
</evidence>
<dbReference type="PANTHER" id="PTHR47939">
    <property type="entry name" value="MEMBRANE-ASSOCIATED SALT-INDUCIBLE PROTEIN-LIKE"/>
    <property type="match status" value="1"/>
</dbReference>